<dbReference type="InterPro" id="IPR036397">
    <property type="entry name" value="RNaseH_sf"/>
</dbReference>
<reference evidence="2 3" key="1">
    <citation type="submission" date="2023-02" db="EMBL/GenBank/DDBJ databases">
        <title>LHISI_Scaffold_Assembly.</title>
        <authorList>
            <person name="Stuart O.P."/>
            <person name="Cleave R."/>
            <person name="Magrath M.J.L."/>
            <person name="Mikheyev A.S."/>
        </authorList>
    </citation>
    <scope>NUCLEOTIDE SEQUENCE [LARGE SCALE GENOMIC DNA]</scope>
    <source>
        <strain evidence="2">Daus_M_001</strain>
        <tissue evidence="2">Leg muscle</tissue>
    </source>
</reference>
<dbReference type="PANTHER" id="PTHR47326">
    <property type="entry name" value="TRANSPOSABLE ELEMENT TC3 TRANSPOSASE-LIKE PROTEIN"/>
    <property type="match status" value="1"/>
</dbReference>
<organism evidence="2 3">
    <name type="scientific">Dryococelus australis</name>
    <dbReference type="NCBI Taxonomy" id="614101"/>
    <lineage>
        <taxon>Eukaryota</taxon>
        <taxon>Metazoa</taxon>
        <taxon>Ecdysozoa</taxon>
        <taxon>Arthropoda</taxon>
        <taxon>Hexapoda</taxon>
        <taxon>Insecta</taxon>
        <taxon>Pterygota</taxon>
        <taxon>Neoptera</taxon>
        <taxon>Polyneoptera</taxon>
        <taxon>Phasmatodea</taxon>
        <taxon>Verophasmatodea</taxon>
        <taxon>Anareolatae</taxon>
        <taxon>Phasmatidae</taxon>
        <taxon>Eurycanthinae</taxon>
        <taxon>Dryococelus</taxon>
    </lineage>
</organism>
<sequence>MGKEQVNRCIYAEATFVVAVCVACVRSTTEQRISIKPVVLNVAKYDVISTCVMWWDTLAYHQTASLPHERDMLASQTPSSDMKDRSTGEARMDFRTGESCRTVPLVGGFYRISFFPPNLFSGPAPHSPRTCSQYPDDMRQKLPTLHSTNNNEPLNPQISKRASEAPSEVERIRSDQTIPFCSLQVQNPIEITLLPALQTAESAGIGSKHRTAKTLWWWRHAVEVPGNVHGTTHSELYVGREGTYWSARQVVHGRHIIRTQCHTAKHLVVAEKICYSSTVWQREMDEKRKEYTGIDFCTDSSHIFICGATFERKTHPDFDIYTLFTDEASFQCDGRQNCRNIHMWVDVNPHTPFVHGDQLRFSVNVWVSLIHSMLVGPYLLPNRLTSNVYAAFLPRRRPSPQIAMYARSPESHIPRTMDKPWGPVPWPPRSPDMIPLDYFLWSYMHSLVMKPRDSRGLFKHVRRSLVGQCELCINHACLYGFNFTTAEKIHGKQSCYCGNIFSKNCHARRHERTACTKSAFRAMKHYDNGHTQFMQGDTLKNHIKNCNDFSFASRQVKSSIHPAASMGTESCGGRFVWSNTLASILREVITFRSKWSSAINTNDDHATPTKKRKLDIEDGTGDIDDHEDNIDDDYDDSDEVYNEKTDDSLNDTMHFTNEFPSTSVVKKAEGVKNAHYIFPEDFNELVDKLRYLIDLLKWGDLTHIVDIFSFVDKLKDRCYFRLNCWLLSSVCKHLRNVKMEFTKYLERSTSSKVTGVKVRILTMVIMLVRGRGGVKGSEMRLSATLSFRVTGRSFNDLELVTVMSKKILSEIIPDSCRAIYNVQKRVVSKSYLPETRADTSEIACMQAEHAPPSWFEGIIAVTCNTDLMFYFGHRQDIEALHMLMRHSERATYILSILQEPSTLLIFVSGDIMTVAYPCILVPKIPIFNRSEETIAAAACMVLTAAAAKQKRKHR</sequence>
<feature type="compositionally biased region" description="Polar residues" evidence="1">
    <location>
        <begin position="145"/>
        <end position="160"/>
    </location>
</feature>
<comment type="caution">
    <text evidence="2">The sequence shown here is derived from an EMBL/GenBank/DDBJ whole genome shotgun (WGS) entry which is preliminary data.</text>
</comment>
<feature type="region of interest" description="Disordered" evidence="1">
    <location>
        <begin position="126"/>
        <end position="171"/>
    </location>
</feature>
<evidence type="ECO:0000313" key="3">
    <source>
        <dbReference type="Proteomes" id="UP001159363"/>
    </source>
</evidence>
<feature type="region of interest" description="Disordered" evidence="1">
    <location>
        <begin position="604"/>
        <end position="629"/>
    </location>
</feature>
<protein>
    <submittedName>
        <fullName evidence="2">Uncharacterized protein</fullName>
    </submittedName>
</protein>
<keyword evidence="3" id="KW-1185">Reference proteome</keyword>
<dbReference type="Gene3D" id="3.30.420.10">
    <property type="entry name" value="Ribonuclease H-like superfamily/Ribonuclease H"/>
    <property type="match status" value="1"/>
</dbReference>
<gene>
    <name evidence="2" type="ORF">PR048_002027</name>
</gene>
<evidence type="ECO:0000313" key="2">
    <source>
        <dbReference type="EMBL" id="KAJ8896682.1"/>
    </source>
</evidence>
<dbReference type="EMBL" id="JARBHB010000001">
    <property type="protein sequence ID" value="KAJ8896682.1"/>
    <property type="molecule type" value="Genomic_DNA"/>
</dbReference>
<dbReference type="PANTHER" id="PTHR47326:SF1">
    <property type="entry name" value="HTH PSQ-TYPE DOMAIN-CONTAINING PROTEIN"/>
    <property type="match status" value="1"/>
</dbReference>
<accession>A0ABQ9IJ36</accession>
<name>A0ABQ9IJ36_9NEOP</name>
<dbReference type="Proteomes" id="UP001159363">
    <property type="component" value="Chromosome 1"/>
</dbReference>
<feature type="compositionally biased region" description="Acidic residues" evidence="1">
    <location>
        <begin position="617"/>
        <end position="629"/>
    </location>
</feature>
<evidence type="ECO:0000256" key="1">
    <source>
        <dbReference type="SAM" id="MobiDB-lite"/>
    </source>
</evidence>
<proteinExistence type="predicted"/>